<organism evidence="2 3">
    <name type="scientific">Candidatus Litorirhabdus singularis</name>
    <dbReference type="NCBI Taxonomy" id="2518993"/>
    <lineage>
        <taxon>Bacteria</taxon>
        <taxon>Pseudomonadati</taxon>
        <taxon>Pseudomonadota</taxon>
        <taxon>Gammaproteobacteria</taxon>
        <taxon>Cellvibrionales</taxon>
        <taxon>Halieaceae</taxon>
        <taxon>Candidatus Litorirhabdus</taxon>
    </lineage>
</organism>
<feature type="chain" id="PRO_5046782103" description="DUF2946 domain-containing protein" evidence="1">
    <location>
        <begin position="24"/>
        <end position="118"/>
    </location>
</feature>
<gene>
    <name evidence="2" type="ORF">EYC98_17640</name>
</gene>
<comment type="caution">
    <text evidence="2">The sequence shown here is derived from an EMBL/GenBank/DDBJ whole genome shotgun (WGS) entry which is preliminary data.</text>
</comment>
<evidence type="ECO:0008006" key="4">
    <source>
        <dbReference type="Google" id="ProtNLM"/>
    </source>
</evidence>
<reference evidence="2" key="1">
    <citation type="submission" date="2019-02" db="EMBL/GenBank/DDBJ databases">
        <authorList>
            <person name="Li S.-H."/>
        </authorList>
    </citation>
    <scope>NUCLEOTIDE SEQUENCE</scope>
    <source>
        <strain evidence="2">IMCC14734</strain>
    </source>
</reference>
<accession>A0ABT3TK47</accession>
<proteinExistence type="predicted"/>
<evidence type="ECO:0000313" key="3">
    <source>
        <dbReference type="Proteomes" id="UP001143362"/>
    </source>
</evidence>
<name>A0ABT3TK47_9GAMM</name>
<dbReference type="RefSeq" id="WP_279246721.1">
    <property type="nucleotide sequence ID" value="NZ_SHNN01000004.1"/>
</dbReference>
<keyword evidence="3" id="KW-1185">Reference proteome</keyword>
<feature type="signal peptide" evidence="1">
    <location>
        <begin position="1"/>
        <end position="23"/>
    </location>
</feature>
<dbReference type="Proteomes" id="UP001143362">
    <property type="component" value="Unassembled WGS sequence"/>
</dbReference>
<evidence type="ECO:0000313" key="2">
    <source>
        <dbReference type="EMBL" id="MCX2982688.1"/>
    </source>
</evidence>
<evidence type="ECO:0000256" key="1">
    <source>
        <dbReference type="SAM" id="SignalP"/>
    </source>
</evidence>
<protein>
    <recommendedName>
        <fullName evidence="4">DUF2946 domain-containing protein</fullName>
    </recommendedName>
</protein>
<dbReference type="EMBL" id="SHNN01000004">
    <property type="protein sequence ID" value="MCX2982688.1"/>
    <property type="molecule type" value="Genomic_DNA"/>
</dbReference>
<keyword evidence="1" id="KW-0732">Signal</keyword>
<sequence>MLKFRRHIAIFVLALFTCQSVMAGLGEHLAFSGDQAMESQHQSFVGHFTNGEAKHAERGLPGLVDTDCCHAHGHCHTLAFVGVVALGPEYHGANFTALYSDSYHFLYYDPLLRPPASA</sequence>